<evidence type="ECO:0000313" key="1">
    <source>
        <dbReference type="EMBL" id="PRP77064.1"/>
    </source>
</evidence>
<organism evidence="1 2">
    <name type="scientific">Planoprotostelium fungivorum</name>
    <dbReference type="NCBI Taxonomy" id="1890364"/>
    <lineage>
        <taxon>Eukaryota</taxon>
        <taxon>Amoebozoa</taxon>
        <taxon>Evosea</taxon>
        <taxon>Variosea</taxon>
        <taxon>Cavosteliida</taxon>
        <taxon>Cavosteliaceae</taxon>
        <taxon>Planoprotostelium</taxon>
    </lineage>
</organism>
<dbReference type="EMBL" id="MDYQ01000283">
    <property type="protein sequence ID" value="PRP77064.1"/>
    <property type="molecule type" value="Genomic_DNA"/>
</dbReference>
<evidence type="ECO:0000313" key="2">
    <source>
        <dbReference type="Proteomes" id="UP000241769"/>
    </source>
</evidence>
<protein>
    <submittedName>
        <fullName evidence="1">Uncharacterized protein</fullName>
    </submittedName>
</protein>
<sequence>MNRFDSSSGAYGFGFRWLSPQFSNTVLFRMRWVRMHKRRNVTRLPVLYFRQRFDERRLDDA</sequence>
<keyword evidence="2" id="KW-1185">Reference proteome</keyword>
<comment type="caution">
    <text evidence="1">The sequence shown here is derived from an EMBL/GenBank/DDBJ whole genome shotgun (WGS) entry which is preliminary data.</text>
</comment>
<accession>A0A2P6MZF0</accession>
<name>A0A2P6MZF0_9EUKA</name>
<proteinExistence type="predicted"/>
<dbReference type="AlphaFoldDB" id="A0A2P6MZF0"/>
<dbReference type="InParanoid" id="A0A2P6MZF0"/>
<reference evidence="1 2" key="1">
    <citation type="journal article" date="2018" name="Genome Biol. Evol.">
        <title>Multiple Roots of Fruiting Body Formation in Amoebozoa.</title>
        <authorList>
            <person name="Hillmann F."/>
            <person name="Forbes G."/>
            <person name="Novohradska S."/>
            <person name="Ferling I."/>
            <person name="Riege K."/>
            <person name="Groth M."/>
            <person name="Westermann M."/>
            <person name="Marz M."/>
            <person name="Spaller T."/>
            <person name="Winckler T."/>
            <person name="Schaap P."/>
            <person name="Glockner G."/>
        </authorList>
    </citation>
    <scope>NUCLEOTIDE SEQUENCE [LARGE SCALE GENOMIC DNA]</scope>
    <source>
        <strain evidence="1 2">Jena</strain>
    </source>
</reference>
<gene>
    <name evidence="1" type="ORF">PROFUN_14609</name>
</gene>
<dbReference type="Proteomes" id="UP000241769">
    <property type="component" value="Unassembled WGS sequence"/>
</dbReference>